<dbReference type="AlphaFoldDB" id="A0A6D2JEM1"/>
<feature type="domain" description="Arabidopsis retrotransposon Orf1 C-terminal" evidence="2">
    <location>
        <begin position="67"/>
        <end position="149"/>
    </location>
</feature>
<evidence type="ECO:0000256" key="1">
    <source>
        <dbReference type="SAM" id="Phobius"/>
    </source>
</evidence>
<feature type="transmembrane region" description="Helical" evidence="1">
    <location>
        <begin position="145"/>
        <end position="163"/>
    </location>
</feature>
<dbReference type="Pfam" id="PF03078">
    <property type="entry name" value="ATHILA"/>
    <property type="match status" value="1"/>
</dbReference>
<evidence type="ECO:0000313" key="3">
    <source>
        <dbReference type="EMBL" id="CAA7038240.1"/>
    </source>
</evidence>
<dbReference type="EMBL" id="CACVBM020001190">
    <property type="protein sequence ID" value="CAA7038240.1"/>
    <property type="molecule type" value="Genomic_DNA"/>
</dbReference>
<evidence type="ECO:0000313" key="4">
    <source>
        <dbReference type="Proteomes" id="UP000467841"/>
    </source>
</evidence>
<protein>
    <recommendedName>
        <fullName evidence="2">Arabidopsis retrotransposon Orf1 C-terminal domain-containing protein</fullName>
    </recommendedName>
</protein>
<accession>A0A6D2JEM1</accession>
<dbReference type="OrthoDB" id="1750933at2759"/>
<keyword evidence="1" id="KW-0812">Transmembrane</keyword>
<organism evidence="3 4">
    <name type="scientific">Microthlaspi erraticum</name>
    <dbReference type="NCBI Taxonomy" id="1685480"/>
    <lineage>
        <taxon>Eukaryota</taxon>
        <taxon>Viridiplantae</taxon>
        <taxon>Streptophyta</taxon>
        <taxon>Embryophyta</taxon>
        <taxon>Tracheophyta</taxon>
        <taxon>Spermatophyta</taxon>
        <taxon>Magnoliopsida</taxon>
        <taxon>eudicotyledons</taxon>
        <taxon>Gunneridae</taxon>
        <taxon>Pentapetalae</taxon>
        <taxon>rosids</taxon>
        <taxon>malvids</taxon>
        <taxon>Brassicales</taxon>
        <taxon>Brassicaceae</taxon>
        <taxon>Coluteocarpeae</taxon>
        <taxon>Microthlaspi</taxon>
    </lineage>
</organism>
<proteinExistence type="predicted"/>
<keyword evidence="1" id="KW-0472">Membrane</keyword>
<keyword evidence="1" id="KW-1133">Transmembrane helix</keyword>
<keyword evidence="4" id="KW-1185">Reference proteome</keyword>
<feature type="transmembrane region" description="Helical" evidence="1">
    <location>
        <begin position="12"/>
        <end position="30"/>
    </location>
</feature>
<sequence>MVKSAPGRSFLGHVKFGSFLFVSSCIKVLVKLKEEFSNRLARYAVIWFCRPYCLRAIGQNELLFHKYRQLDRAELDQGWGWITFLAMGERKVITCRQLEILFGFTYGEGTHWDIKEDELQRVWATIAEPGFSSSRSKAAQIRSHVHLFFFLLVFALLNLSLNFSHTRDCVI</sequence>
<dbReference type="InterPro" id="IPR004312">
    <property type="entry name" value="ATHILA_Orf1_C"/>
</dbReference>
<reference evidence="3" key="1">
    <citation type="submission" date="2020-01" db="EMBL/GenBank/DDBJ databases">
        <authorList>
            <person name="Mishra B."/>
        </authorList>
    </citation>
    <scope>NUCLEOTIDE SEQUENCE [LARGE SCALE GENOMIC DNA]</scope>
</reference>
<gene>
    <name evidence="3" type="ORF">MERR_LOCUS25475</name>
</gene>
<name>A0A6D2JEM1_9BRAS</name>
<comment type="caution">
    <text evidence="3">The sequence shown here is derived from an EMBL/GenBank/DDBJ whole genome shotgun (WGS) entry which is preliminary data.</text>
</comment>
<dbReference type="Proteomes" id="UP000467841">
    <property type="component" value="Unassembled WGS sequence"/>
</dbReference>
<evidence type="ECO:0000259" key="2">
    <source>
        <dbReference type="Pfam" id="PF03078"/>
    </source>
</evidence>